<proteinExistence type="predicted"/>
<dbReference type="InterPro" id="IPR005337">
    <property type="entry name" value="RapZ-like"/>
</dbReference>
<dbReference type="InterPro" id="IPR002575">
    <property type="entry name" value="Aminoglycoside_PTrfase"/>
</dbReference>
<dbReference type="InterPro" id="IPR053931">
    <property type="entry name" value="RapZ_C"/>
</dbReference>
<sequence length="494" mass="57537">MTGGTESDSVPPFSKPPNMITEDLQQLYQSHTGSPAERIDELASSGSNRRYFRLTGPQTLIGVCGTSREENEAFLYMAEHFRQKGLPVPQVFAVSDDRTYYLQEDLGDELLFHAIEKGRLTSVFSKEEKELLRKTIRLLPSIQFAGADGFDFEQCYPQAEFNQRSILWDLNYFKYCFLKATGLEFQENKLEDDFLKMADVLLRSSSATFMYRDFQSRNVMIKNGEPWFIDFQGGRKGPFFYDVASFLWQAKARYPETLRQELLDEYIDALKKYKPVDRDYFFNQLRHFVLFRTLQVLGAYGFRGYFEKKPHFIQSVPYAIENLRQLLREDYPEYPYLCSLLKELTELKQFKDELQKRQLTVKVMSFAYKKGIPDDPTGNGGGYVFDCRAVNNPGKYERYKPFTGLDEPVIRFLEDDGEIYPFLEHAYALVDASVKRYMERGFSHLSVCFGCTGGQHRSVYSAQHMAEHLNEKFGVAVELIHREQDIKQNFERKG</sequence>
<dbReference type="Gene3D" id="3.90.1200.10">
    <property type="match status" value="1"/>
</dbReference>
<keyword evidence="3" id="KW-0808">Transferase</keyword>
<dbReference type="PANTHER" id="PTHR30448:SF0">
    <property type="entry name" value="RNASE ADAPTER PROTEIN RAPZ"/>
    <property type="match status" value="1"/>
</dbReference>
<protein>
    <submittedName>
        <fullName evidence="3">Phosphotransferase enzyme family protein</fullName>
    </submittedName>
</protein>
<dbReference type="Pfam" id="PF22740">
    <property type="entry name" value="PapZ_C"/>
    <property type="match status" value="1"/>
</dbReference>
<evidence type="ECO:0000313" key="3">
    <source>
        <dbReference type="EMBL" id="EJW96667.1"/>
    </source>
</evidence>
<dbReference type="EMBL" id="AMCI01005171">
    <property type="protein sequence ID" value="EJW96667.1"/>
    <property type="molecule type" value="Genomic_DNA"/>
</dbReference>
<name>J9G4C6_9ZZZZ</name>
<feature type="domain" description="RapZ C-terminal" evidence="2">
    <location>
        <begin position="360"/>
        <end position="484"/>
    </location>
</feature>
<dbReference type="GO" id="GO:0016740">
    <property type="term" value="F:transferase activity"/>
    <property type="evidence" value="ECO:0007669"/>
    <property type="project" value="UniProtKB-KW"/>
</dbReference>
<dbReference type="SUPFAM" id="SSF56112">
    <property type="entry name" value="Protein kinase-like (PK-like)"/>
    <property type="match status" value="1"/>
</dbReference>
<dbReference type="AlphaFoldDB" id="J9G4C6"/>
<dbReference type="Gene3D" id="3.30.200.20">
    <property type="entry name" value="Phosphorylase Kinase, domain 1"/>
    <property type="match status" value="1"/>
</dbReference>
<evidence type="ECO:0000259" key="1">
    <source>
        <dbReference type="Pfam" id="PF01636"/>
    </source>
</evidence>
<reference evidence="3" key="1">
    <citation type="journal article" date="2012" name="PLoS ONE">
        <title>Gene sets for utilization of primary and secondary nutrition supplies in the distal gut of endangered iberian lynx.</title>
        <authorList>
            <person name="Alcaide M."/>
            <person name="Messina E."/>
            <person name="Richter M."/>
            <person name="Bargiela R."/>
            <person name="Peplies J."/>
            <person name="Huws S.A."/>
            <person name="Newbold C.J."/>
            <person name="Golyshin P.N."/>
            <person name="Simon M.A."/>
            <person name="Lopez G."/>
            <person name="Yakimov M.M."/>
            <person name="Ferrer M."/>
        </authorList>
    </citation>
    <scope>NUCLEOTIDE SEQUENCE</scope>
</reference>
<dbReference type="GO" id="GO:0005524">
    <property type="term" value="F:ATP binding"/>
    <property type="evidence" value="ECO:0007669"/>
    <property type="project" value="InterPro"/>
</dbReference>
<dbReference type="InterPro" id="IPR011009">
    <property type="entry name" value="Kinase-like_dom_sf"/>
</dbReference>
<accession>J9G4C6</accession>
<dbReference type="PANTHER" id="PTHR30448">
    <property type="entry name" value="RNASE ADAPTER PROTEIN RAPZ"/>
    <property type="match status" value="1"/>
</dbReference>
<comment type="caution">
    <text evidence="3">The sequence shown here is derived from an EMBL/GenBank/DDBJ whole genome shotgun (WGS) entry which is preliminary data.</text>
</comment>
<feature type="domain" description="Aminoglycoside phosphotransferase" evidence="1">
    <location>
        <begin position="41"/>
        <end position="274"/>
    </location>
</feature>
<organism evidence="3">
    <name type="scientific">gut metagenome</name>
    <dbReference type="NCBI Taxonomy" id="749906"/>
    <lineage>
        <taxon>unclassified sequences</taxon>
        <taxon>metagenomes</taxon>
        <taxon>organismal metagenomes</taxon>
    </lineage>
</organism>
<dbReference type="Pfam" id="PF01636">
    <property type="entry name" value="APH"/>
    <property type="match status" value="1"/>
</dbReference>
<evidence type="ECO:0000259" key="2">
    <source>
        <dbReference type="Pfam" id="PF22740"/>
    </source>
</evidence>
<gene>
    <name evidence="3" type="ORF">EVA_15247</name>
</gene>